<dbReference type="FunFam" id="2.60.120.200:FF:000159">
    <property type="entry name" value="Glycosidase"/>
    <property type="match status" value="1"/>
</dbReference>
<dbReference type="Gene3D" id="2.60.120.200">
    <property type="match status" value="1"/>
</dbReference>
<evidence type="ECO:0000313" key="21">
    <source>
        <dbReference type="Proteomes" id="UP000289323"/>
    </source>
</evidence>
<dbReference type="InterPro" id="IPR013320">
    <property type="entry name" value="ConA-like_dom_sf"/>
</dbReference>
<dbReference type="GO" id="GO:0031505">
    <property type="term" value="P:fungal-type cell wall organization"/>
    <property type="evidence" value="ECO:0007669"/>
    <property type="project" value="TreeGrafter"/>
</dbReference>
<evidence type="ECO:0000256" key="16">
    <source>
        <dbReference type="PIRSR" id="PIRSR037299-1"/>
    </source>
</evidence>
<dbReference type="EMBL" id="OUUZ01000016">
    <property type="protein sequence ID" value="SPQ26267.1"/>
    <property type="molecule type" value="Genomic_DNA"/>
</dbReference>
<dbReference type="GO" id="GO:0098552">
    <property type="term" value="C:side of membrane"/>
    <property type="evidence" value="ECO:0007669"/>
    <property type="project" value="UniProtKB-KW"/>
</dbReference>
<dbReference type="InterPro" id="IPR000757">
    <property type="entry name" value="Beta-glucanase-like"/>
</dbReference>
<keyword evidence="6 18" id="KW-0732">Signal</keyword>
<feature type="compositionally biased region" description="Gly residues" evidence="17">
    <location>
        <begin position="366"/>
        <end position="377"/>
    </location>
</feature>
<evidence type="ECO:0000259" key="19">
    <source>
        <dbReference type="PROSITE" id="PS51762"/>
    </source>
</evidence>
<evidence type="ECO:0000256" key="5">
    <source>
        <dbReference type="ARBA" id="ARBA00022679"/>
    </source>
</evidence>
<dbReference type="PIRSF" id="PIRSF037299">
    <property type="entry name" value="Glycosidase_CRH1_prd"/>
    <property type="match status" value="1"/>
</dbReference>
<name>A0A3S4F3N1_9PEZI</name>
<comment type="function">
    <text evidence="14">Dual chitinase/transglycosylase that plays a role in cell wall architecture. Chitinase and transglycosylase activities are coupled. Required for the polysaccharide cross-linking at the septa and the cell wall. More specifically, transfers chitin to 1,6-beta-glucan in the cell wall.</text>
</comment>
<evidence type="ECO:0000256" key="18">
    <source>
        <dbReference type="SAM" id="SignalP"/>
    </source>
</evidence>
<dbReference type="EC" id="3.2.-.-" evidence="15"/>
<dbReference type="Proteomes" id="UP000289323">
    <property type="component" value="Unassembled WGS sequence"/>
</dbReference>
<feature type="domain" description="GH16" evidence="19">
    <location>
        <begin position="89"/>
        <end position="277"/>
    </location>
</feature>
<dbReference type="GO" id="GO:0008843">
    <property type="term" value="F:endochitinase activity"/>
    <property type="evidence" value="ECO:0007669"/>
    <property type="project" value="UniProtKB-EC"/>
</dbReference>
<reference evidence="20 21" key="1">
    <citation type="submission" date="2018-04" db="EMBL/GenBank/DDBJ databases">
        <authorList>
            <person name="Huttner S."/>
            <person name="Dainat J."/>
        </authorList>
    </citation>
    <scope>NUCLEOTIDE SEQUENCE [LARGE SCALE GENOMIC DNA]</scope>
</reference>
<evidence type="ECO:0000256" key="11">
    <source>
        <dbReference type="ARBA" id="ARBA00023295"/>
    </source>
</evidence>
<gene>
    <name evidence="20" type="ORF">TT172_LOCUS8686</name>
</gene>
<evidence type="ECO:0000313" key="20">
    <source>
        <dbReference type="EMBL" id="SPQ26267.1"/>
    </source>
</evidence>
<sequence>MVRSLLPLGAALLGAATVMADSPQKCSLTQKCPKEAPCCSQYGECGVGAYCLGGCDPRMSFSLDSCVPEPVCQSKTYKMDSLDRYKDISKYLGDPNEADWVGQGQPLVYNGNVLLTMPPNSVGTVLASTTYMWYGNVKAKLKTSKDRGVVTAFILLSDVKDEIDYEFVGADLSTAQTNYYFQGIPNYDNSVNITDLSDTYNNFHEYEIRWTPDDITWLVDGKVGRIKKRADTWNATSNQWAFPQTPARVQISIWPGGLASNAQGTIDWAGGVIDWNSDEIKKYGYYFATFGEITVECYNASSPPGTNKGVSYYYNDVSATNNTVVDSDKPTVLKSFLATGTDMNKTDGTTTGSATGTASSSVNAIPGGGSTPGGGAQVPGSSNSGSSSSGSSGGSSSNSAPDCATTGFSQSCDSGSGSGGSNPNNAARAIDRTLGASAFAVVIGFAALLLL</sequence>
<dbReference type="SUPFAM" id="SSF49899">
    <property type="entry name" value="Concanavalin A-like lectins/glucanases"/>
    <property type="match status" value="1"/>
</dbReference>
<evidence type="ECO:0000256" key="1">
    <source>
        <dbReference type="ARBA" id="ARBA00000822"/>
    </source>
</evidence>
<dbReference type="InterPro" id="IPR017168">
    <property type="entry name" value="CHR-like"/>
</dbReference>
<feature type="region of interest" description="Disordered" evidence="17">
    <location>
        <begin position="341"/>
        <end position="402"/>
    </location>
</feature>
<keyword evidence="8 15" id="KW-0472">Membrane</keyword>
<proteinExistence type="inferred from homology"/>
<evidence type="ECO:0000256" key="3">
    <source>
        <dbReference type="ARBA" id="ARBA00022622"/>
    </source>
</evidence>
<protein>
    <recommendedName>
        <fullName evidence="15">Crh-like protein</fullName>
        <ecNumber evidence="15">3.2.-.-</ecNumber>
    </recommendedName>
</protein>
<evidence type="ECO:0000256" key="6">
    <source>
        <dbReference type="ARBA" id="ARBA00022729"/>
    </source>
</evidence>
<organism evidence="20 21">
    <name type="scientific">Thermothielavioides terrestris</name>
    <dbReference type="NCBI Taxonomy" id="2587410"/>
    <lineage>
        <taxon>Eukaryota</taxon>
        <taxon>Fungi</taxon>
        <taxon>Dikarya</taxon>
        <taxon>Ascomycota</taxon>
        <taxon>Pezizomycotina</taxon>
        <taxon>Sordariomycetes</taxon>
        <taxon>Sordariomycetidae</taxon>
        <taxon>Sordariales</taxon>
        <taxon>Chaetomiaceae</taxon>
        <taxon>Thermothielavioides</taxon>
    </lineage>
</organism>
<keyword evidence="9" id="KW-0325">Glycoprotein</keyword>
<keyword evidence="10" id="KW-0449">Lipoprotein</keyword>
<keyword evidence="12" id="KW-0961">Cell wall biogenesis/degradation</keyword>
<feature type="active site" description="Nucleophile" evidence="16">
    <location>
        <position position="162"/>
    </location>
</feature>
<evidence type="ECO:0000256" key="4">
    <source>
        <dbReference type="ARBA" id="ARBA00022676"/>
    </source>
</evidence>
<evidence type="ECO:0000256" key="15">
    <source>
        <dbReference type="PIRNR" id="PIRNR037299"/>
    </source>
</evidence>
<evidence type="ECO:0000256" key="17">
    <source>
        <dbReference type="SAM" id="MobiDB-lite"/>
    </source>
</evidence>
<evidence type="ECO:0000256" key="8">
    <source>
        <dbReference type="ARBA" id="ARBA00023136"/>
    </source>
</evidence>
<dbReference type="GO" id="GO:0009277">
    <property type="term" value="C:fungal-type cell wall"/>
    <property type="evidence" value="ECO:0007669"/>
    <property type="project" value="UniProtKB-ARBA"/>
</dbReference>
<dbReference type="GO" id="GO:0005975">
    <property type="term" value="P:carbohydrate metabolic process"/>
    <property type="evidence" value="ECO:0007669"/>
    <property type="project" value="InterPro"/>
</dbReference>
<keyword evidence="11" id="KW-0326">Glycosidase</keyword>
<dbReference type="PROSITE" id="PS51762">
    <property type="entry name" value="GH16_2"/>
    <property type="match status" value="1"/>
</dbReference>
<accession>A0A3S4F3N1</accession>
<feature type="chain" id="PRO_5018687329" description="Crh-like protein" evidence="18">
    <location>
        <begin position="21"/>
        <end position="451"/>
    </location>
</feature>
<feature type="compositionally biased region" description="Low complexity" evidence="17">
    <location>
        <begin position="378"/>
        <end position="399"/>
    </location>
</feature>
<keyword evidence="4" id="KW-0328">Glycosyltransferase</keyword>
<dbReference type="InterPro" id="IPR050546">
    <property type="entry name" value="Glycosyl_Hydrlase_16"/>
</dbReference>
<feature type="active site" description="Proton donor" evidence="16">
    <location>
        <position position="166"/>
    </location>
</feature>
<comment type="similarity">
    <text evidence="13">Belongs to the glycosyl hydrolase 16 family. CRH1 subfamily.</text>
</comment>
<keyword evidence="7 15" id="KW-0378">Hydrolase</keyword>
<dbReference type="GO" id="GO:0016757">
    <property type="term" value="F:glycosyltransferase activity"/>
    <property type="evidence" value="ECO:0007669"/>
    <property type="project" value="UniProtKB-KW"/>
</dbReference>
<evidence type="ECO:0000256" key="2">
    <source>
        <dbReference type="ARBA" id="ARBA00004589"/>
    </source>
</evidence>
<comment type="catalytic activity">
    <reaction evidence="1">
        <text>Random endo-hydrolysis of N-acetyl-beta-D-glucosaminide (1-&gt;4)-beta-linkages in chitin and chitodextrins.</text>
        <dbReference type="EC" id="3.2.1.14"/>
    </reaction>
</comment>
<keyword evidence="5" id="KW-0808">Transferase</keyword>
<dbReference type="PANTHER" id="PTHR10963:SF22">
    <property type="entry name" value="GLYCOSIDASE CRH2-RELATED"/>
    <property type="match status" value="1"/>
</dbReference>
<comment type="subcellular location">
    <subcellularLocation>
        <location evidence="2">Membrane</location>
        <topology evidence="2">Lipid-anchor</topology>
        <topology evidence="2">GPI-anchor</topology>
    </subcellularLocation>
</comment>
<evidence type="ECO:0000256" key="12">
    <source>
        <dbReference type="ARBA" id="ARBA00023316"/>
    </source>
</evidence>
<dbReference type="Pfam" id="PF00722">
    <property type="entry name" value="Glyco_hydro_16"/>
    <property type="match status" value="1"/>
</dbReference>
<feature type="compositionally biased region" description="Low complexity" evidence="17">
    <location>
        <begin position="348"/>
        <end position="361"/>
    </location>
</feature>
<evidence type="ECO:0000256" key="10">
    <source>
        <dbReference type="ARBA" id="ARBA00023288"/>
    </source>
</evidence>
<dbReference type="AlphaFoldDB" id="A0A3S4F3N1"/>
<keyword evidence="3" id="KW-0336">GPI-anchor</keyword>
<evidence type="ECO:0000256" key="14">
    <source>
        <dbReference type="ARBA" id="ARBA00093308"/>
    </source>
</evidence>
<evidence type="ECO:0000256" key="7">
    <source>
        <dbReference type="ARBA" id="ARBA00022801"/>
    </source>
</evidence>
<feature type="signal peptide" evidence="18">
    <location>
        <begin position="1"/>
        <end position="20"/>
    </location>
</feature>
<dbReference type="PANTHER" id="PTHR10963">
    <property type="entry name" value="GLYCOSYL HYDROLASE-RELATED"/>
    <property type="match status" value="1"/>
</dbReference>
<evidence type="ECO:0000256" key="13">
    <source>
        <dbReference type="ARBA" id="ARBA00038074"/>
    </source>
</evidence>
<evidence type="ECO:0000256" key="9">
    <source>
        <dbReference type="ARBA" id="ARBA00023180"/>
    </source>
</evidence>